<feature type="region of interest" description="Disordered" evidence="3">
    <location>
        <begin position="296"/>
        <end position="327"/>
    </location>
</feature>
<feature type="compositionally biased region" description="Basic residues" evidence="3">
    <location>
        <begin position="210"/>
        <end position="235"/>
    </location>
</feature>
<organism evidence="4 5">
    <name type="scientific">Diploptera punctata</name>
    <name type="common">Pacific beetle cockroach</name>
    <dbReference type="NCBI Taxonomy" id="6984"/>
    <lineage>
        <taxon>Eukaryota</taxon>
        <taxon>Metazoa</taxon>
        <taxon>Ecdysozoa</taxon>
        <taxon>Arthropoda</taxon>
        <taxon>Hexapoda</taxon>
        <taxon>Insecta</taxon>
        <taxon>Pterygota</taxon>
        <taxon>Neoptera</taxon>
        <taxon>Polyneoptera</taxon>
        <taxon>Dictyoptera</taxon>
        <taxon>Blattodea</taxon>
        <taxon>Blaberoidea</taxon>
        <taxon>Blaberidae</taxon>
        <taxon>Diplopterinae</taxon>
        <taxon>Diploptera</taxon>
    </lineage>
</organism>
<name>A0AAD7Z5Y3_DIPPU</name>
<dbReference type="GO" id="GO:0003723">
    <property type="term" value="F:RNA binding"/>
    <property type="evidence" value="ECO:0007669"/>
    <property type="project" value="TreeGrafter"/>
</dbReference>
<dbReference type="GO" id="GO:0000398">
    <property type="term" value="P:mRNA splicing, via spliceosome"/>
    <property type="evidence" value="ECO:0007669"/>
    <property type="project" value="TreeGrafter"/>
</dbReference>
<accession>A0AAD7Z5Y3</accession>
<feature type="compositionally biased region" description="Basic and acidic residues" evidence="3">
    <location>
        <begin position="148"/>
        <end position="185"/>
    </location>
</feature>
<feature type="compositionally biased region" description="Basic and acidic residues" evidence="3">
    <location>
        <begin position="370"/>
        <end position="398"/>
    </location>
</feature>
<dbReference type="InterPro" id="IPR051112">
    <property type="entry name" value="CWC26_splicing_factor"/>
</dbReference>
<dbReference type="Proteomes" id="UP001233999">
    <property type="component" value="Unassembled WGS sequence"/>
</dbReference>
<dbReference type="InterPro" id="IPR018609">
    <property type="entry name" value="Bud13"/>
</dbReference>
<reference evidence="4" key="1">
    <citation type="journal article" date="2023" name="IScience">
        <title>Live-bearing cockroach genome reveals convergent evolutionary mechanisms linked to viviparity in insects and beyond.</title>
        <authorList>
            <person name="Fouks B."/>
            <person name="Harrison M.C."/>
            <person name="Mikhailova A.A."/>
            <person name="Marchal E."/>
            <person name="English S."/>
            <person name="Carruthers M."/>
            <person name="Jennings E.C."/>
            <person name="Chiamaka E.L."/>
            <person name="Frigard R.A."/>
            <person name="Pippel M."/>
            <person name="Attardo G.M."/>
            <person name="Benoit J.B."/>
            <person name="Bornberg-Bauer E."/>
            <person name="Tobe S.S."/>
        </authorList>
    </citation>
    <scope>NUCLEOTIDE SEQUENCE</scope>
    <source>
        <strain evidence="4">Stay&amp;Tobe</strain>
    </source>
</reference>
<feature type="compositionally biased region" description="Basic and acidic residues" evidence="3">
    <location>
        <begin position="251"/>
        <end position="267"/>
    </location>
</feature>
<evidence type="ECO:0000313" key="4">
    <source>
        <dbReference type="EMBL" id="KAJ9574699.1"/>
    </source>
</evidence>
<evidence type="ECO:0000256" key="2">
    <source>
        <dbReference type="ARBA" id="ARBA00014454"/>
    </source>
</evidence>
<dbReference type="PANTHER" id="PTHR31809:SF0">
    <property type="entry name" value="BUD13 HOMOLOG"/>
    <property type="match status" value="1"/>
</dbReference>
<proteinExistence type="inferred from homology"/>
<feature type="region of interest" description="Disordered" evidence="3">
    <location>
        <begin position="112"/>
        <end position="267"/>
    </location>
</feature>
<dbReference type="EMBL" id="JASPKZ010010268">
    <property type="protein sequence ID" value="KAJ9574699.1"/>
    <property type="molecule type" value="Genomic_DNA"/>
</dbReference>
<protein>
    <recommendedName>
        <fullName evidence="2">BUD13 homolog</fullName>
    </recommendedName>
</protein>
<reference evidence="4" key="2">
    <citation type="submission" date="2023-05" db="EMBL/GenBank/DDBJ databases">
        <authorList>
            <person name="Fouks B."/>
        </authorList>
    </citation>
    <scope>NUCLEOTIDE SEQUENCE</scope>
    <source>
        <strain evidence="4">Stay&amp;Tobe</strain>
        <tissue evidence="4">Testes</tissue>
    </source>
</reference>
<dbReference type="AlphaFoldDB" id="A0AAD7Z5Y3"/>
<dbReference type="GO" id="GO:0070274">
    <property type="term" value="C:RES complex"/>
    <property type="evidence" value="ECO:0007669"/>
    <property type="project" value="TreeGrafter"/>
</dbReference>
<feature type="compositionally biased region" description="Basic and acidic residues" evidence="3">
    <location>
        <begin position="114"/>
        <end position="126"/>
    </location>
</feature>
<dbReference type="PANTHER" id="PTHR31809">
    <property type="entry name" value="BUD13 HOMOLOG"/>
    <property type="match status" value="1"/>
</dbReference>
<feature type="compositionally biased region" description="Basic and acidic residues" evidence="3">
    <location>
        <begin position="300"/>
        <end position="327"/>
    </location>
</feature>
<dbReference type="GO" id="GO:0005684">
    <property type="term" value="C:U2-type spliceosomal complex"/>
    <property type="evidence" value="ECO:0007669"/>
    <property type="project" value="TreeGrafter"/>
</dbReference>
<evidence type="ECO:0000313" key="5">
    <source>
        <dbReference type="Proteomes" id="UP001233999"/>
    </source>
</evidence>
<comment type="similarity">
    <text evidence="1">Belongs to the CWC26 family.</text>
</comment>
<feature type="region of interest" description="Disordered" evidence="3">
    <location>
        <begin position="364"/>
        <end position="398"/>
    </location>
</feature>
<gene>
    <name evidence="4" type="ORF">L9F63_008134</name>
</gene>
<comment type="caution">
    <text evidence="4">The sequence shown here is derived from an EMBL/GenBank/DDBJ whole genome shotgun (WGS) entry which is preliminary data.</text>
</comment>
<keyword evidence="5" id="KW-1185">Reference proteome</keyword>
<evidence type="ECO:0000256" key="1">
    <source>
        <dbReference type="ARBA" id="ARBA00011069"/>
    </source>
</evidence>
<feature type="region of interest" description="Disordered" evidence="3">
    <location>
        <begin position="1"/>
        <end position="36"/>
    </location>
</feature>
<dbReference type="Pfam" id="PF09736">
    <property type="entry name" value="Bud13"/>
    <property type="match status" value="1"/>
</dbReference>
<evidence type="ECO:0000256" key="3">
    <source>
        <dbReference type="SAM" id="MobiDB-lite"/>
    </source>
</evidence>
<feature type="non-terminal residue" evidence="4">
    <location>
        <position position="398"/>
    </location>
</feature>
<sequence>MAVTQLSQKEYLKKYLSNPDDKRKKKKKKKPTTNSLERFRVVDDDIDLKNMRPIEDGEIDLYNLAEDAPQIAGIIDERPDEMRTLEEFRGSKRWKIMSDENGDNDIKIISIENTNKHQDKVAKLPDSKPSSSKKHDDSDTSPPRKSRSQSDLDNSPRKSQKSDSDHSPPRNSKKQETSSRRRDSDSDASPPRKTVKHYVSPSGKDDSKSSRRRSFSPRRNRSKSPPARRRNKKSPPHNGHGRSNSPTKLRGRMEKTLDGKRAGLQDARELREEISNFKKRDDEFFAKMGDKISGKGAETVVRDRKTGKRRNLEEDAKQREEQEKKLSIHKEKYSRWGKGLKQIEEQKENLQQALHEMSKPLARYADDDDLEKHLRDQEREGDPMLEYIRSKKTDDSTK</sequence>